<dbReference type="AlphaFoldDB" id="A0AA86UMY1"/>
<reference evidence="2 3" key="2">
    <citation type="submission" date="2024-07" db="EMBL/GenBank/DDBJ databases">
        <authorList>
            <person name="Akdeniz Z."/>
        </authorList>
    </citation>
    <scope>NUCLEOTIDE SEQUENCE [LARGE SCALE GENOMIC DNA]</scope>
</reference>
<sequence>MNPELQSFVTSPFTFEFAQAYTQNISDEIAPTESISMDTYPAAECAWSLLPQTALYDQFKAPHERQKFLFNIQKVIQFYVNLIRASEDVYLQRVFRFQAVRSSEKRNALVQFGFKAFDEAFKVMKFEKHEVQVKTIVRAGLHLALLKEEMGDQGDNGDVLKILVQKMSV</sequence>
<comment type="caution">
    <text evidence="1">The sequence shown here is derived from an EMBL/GenBank/DDBJ whole genome shotgun (WGS) entry which is preliminary data.</text>
</comment>
<dbReference type="EMBL" id="CAXDID020000165">
    <property type="protein sequence ID" value="CAL6045731.1"/>
    <property type="molecule type" value="Genomic_DNA"/>
</dbReference>
<proteinExistence type="predicted"/>
<dbReference type="Proteomes" id="UP001642409">
    <property type="component" value="Unassembled WGS sequence"/>
</dbReference>
<name>A0AA86UMY1_9EUKA</name>
<organism evidence="1">
    <name type="scientific">Hexamita inflata</name>
    <dbReference type="NCBI Taxonomy" id="28002"/>
    <lineage>
        <taxon>Eukaryota</taxon>
        <taxon>Metamonada</taxon>
        <taxon>Diplomonadida</taxon>
        <taxon>Hexamitidae</taxon>
        <taxon>Hexamitinae</taxon>
        <taxon>Hexamita</taxon>
    </lineage>
</organism>
<reference evidence="1" key="1">
    <citation type="submission" date="2023-06" db="EMBL/GenBank/DDBJ databases">
        <authorList>
            <person name="Kurt Z."/>
        </authorList>
    </citation>
    <scope>NUCLEOTIDE SEQUENCE</scope>
</reference>
<evidence type="ECO:0000313" key="2">
    <source>
        <dbReference type="EMBL" id="CAL6045731.1"/>
    </source>
</evidence>
<protein>
    <submittedName>
        <fullName evidence="2">Hypothetical_protein</fullName>
    </submittedName>
</protein>
<keyword evidence="3" id="KW-1185">Reference proteome</keyword>
<evidence type="ECO:0000313" key="3">
    <source>
        <dbReference type="Proteomes" id="UP001642409"/>
    </source>
</evidence>
<dbReference type="EMBL" id="CATOUU010000981">
    <property type="protein sequence ID" value="CAI9964690.1"/>
    <property type="molecule type" value="Genomic_DNA"/>
</dbReference>
<gene>
    <name evidence="2" type="ORF">HINF_LOCUS41319</name>
    <name evidence="1" type="ORF">HINF_LOCUS52335</name>
</gene>
<accession>A0AA86UMY1</accession>
<evidence type="ECO:0000313" key="1">
    <source>
        <dbReference type="EMBL" id="CAI9964690.1"/>
    </source>
</evidence>